<comment type="caution">
    <text evidence="1">The sequence shown here is derived from an EMBL/GenBank/DDBJ whole genome shotgun (WGS) entry which is preliminary data.</text>
</comment>
<dbReference type="EMBL" id="BMJC01000005">
    <property type="protein sequence ID" value="GGB19786.1"/>
    <property type="molecule type" value="Genomic_DNA"/>
</dbReference>
<keyword evidence="2" id="KW-1185">Reference proteome</keyword>
<evidence type="ECO:0000313" key="2">
    <source>
        <dbReference type="Proteomes" id="UP000607559"/>
    </source>
</evidence>
<reference evidence="1" key="2">
    <citation type="submission" date="2020-09" db="EMBL/GenBank/DDBJ databases">
        <authorList>
            <person name="Sun Q."/>
            <person name="Zhou Y."/>
        </authorList>
    </citation>
    <scope>NUCLEOTIDE SEQUENCE</scope>
    <source>
        <strain evidence="1">CGMCC 1.15448</strain>
    </source>
</reference>
<dbReference type="AlphaFoldDB" id="A0A8J2XWG5"/>
<dbReference type="RefSeq" id="WP_188936811.1">
    <property type="nucleotide sequence ID" value="NZ_BMJC01000005.1"/>
</dbReference>
<accession>A0A8J2XWG5</accession>
<name>A0A8J2XWG5_9BACT</name>
<proteinExistence type="predicted"/>
<reference evidence="1" key="1">
    <citation type="journal article" date="2014" name="Int. J. Syst. Evol. Microbiol.">
        <title>Complete genome sequence of Corynebacterium casei LMG S-19264T (=DSM 44701T), isolated from a smear-ripened cheese.</title>
        <authorList>
            <consortium name="US DOE Joint Genome Institute (JGI-PGF)"/>
            <person name="Walter F."/>
            <person name="Albersmeier A."/>
            <person name="Kalinowski J."/>
            <person name="Ruckert C."/>
        </authorList>
    </citation>
    <scope>NUCLEOTIDE SEQUENCE</scope>
    <source>
        <strain evidence="1">CGMCC 1.15448</strain>
    </source>
</reference>
<dbReference type="InterPro" id="IPR029044">
    <property type="entry name" value="Nucleotide-diphossugar_trans"/>
</dbReference>
<sequence>MTISGFTMVRNATKLYYPIKQAISSILPIVDEFVVALGDCDPDDRTLEEIQSIGSDKIRIIHTVWDLDKYPRGMEHAHQTDIAKAACTGDWLFYVQSDEVVHEEDLPRIRQRCEELVHDDSVEGILFKYRHFWGDYDHYITSHAWYANEIRIVRNRPDIHSWESAQSFRRIPEFDGLHYREKKGTYKLKVARVDAHIYHYGWVRPPRYMQNKRKAFATIHSGKAHAQEYFSKREEEFDFGNLSQLSIYQETHPAVMQERIRLFNWADQLERRRYRQPVERHKHERLKYRVLTFIEQNFLGGRQIMCFKNYRLVSR</sequence>
<evidence type="ECO:0000313" key="1">
    <source>
        <dbReference type="EMBL" id="GGB19786.1"/>
    </source>
</evidence>
<gene>
    <name evidence="1" type="ORF">GCM10011511_49420</name>
</gene>
<protein>
    <submittedName>
        <fullName evidence="1">Uncharacterized protein</fullName>
    </submittedName>
</protein>
<dbReference type="Proteomes" id="UP000607559">
    <property type="component" value="Unassembled WGS sequence"/>
</dbReference>
<organism evidence="1 2">
    <name type="scientific">Puia dinghuensis</name>
    <dbReference type="NCBI Taxonomy" id="1792502"/>
    <lineage>
        <taxon>Bacteria</taxon>
        <taxon>Pseudomonadati</taxon>
        <taxon>Bacteroidota</taxon>
        <taxon>Chitinophagia</taxon>
        <taxon>Chitinophagales</taxon>
        <taxon>Chitinophagaceae</taxon>
        <taxon>Puia</taxon>
    </lineage>
</organism>
<dbReference type="SUPFAM" id="SSF53448">
    <property type="entry name" value="Nucleotide-diphospho-sugar transferases"/>
    <property type="match status" value="1"/>
</dbReference>
<dbReference type="Gene3D" id="3.90.550.10">
    <property type="entry name" value="Spore Coat Polysaccharide Biosynthesis Protein SpsA, Chain A"/>
    <property type="match status" value="1"/>
</dbReference>